<gene>
    <name evidence="2" type="ORF">FSB_LOCUS45720</name>
</gene>
<protein>
    <recommendedName>
        <fullName evidence="1">Reverse transcriptase zinc-binding domain-containing protein</fullName>
    </recommendedName>
</protein>
<proteinExistence type="predicted"/>
<dbReference type="AlphaFoldDB" id="A0A2N9I0C4"/>
<feature type="domain" description="Reverse transcriptase zinc-binding" evidence="1">
    <location>
        <begin position="1"/>
        <end position="63"/>
    </location>
</feature>
<accession>A0A2N9I0C4</accession>
<sequence length="162" mass="19022">MWKTKAPPRVAFFVWAAALGRILTTNNLRRRQVIVPDWCCMCKESGESISHLLMHCWTAREIWSFIFSIFDIPWVMPCGVLELLSCWGNGCRSARIRRLWDMIPLCIFWCIWWERNSRSFEGVERNMLEIKGTVLRILMDWSNASGTMSFSSVLDFLDFCIV</sequence>
<reference evidence="2" key="1">
    <citation type="submission" date="2018-02" db="EMBL/GenBank/DDBJ databases">
        <authorList>
            <person name="Cohen D.B."/>
            <person name="Kent A.D."/>
        </authorList>
    </citation>
    <scope>NUCLEOTIDE SEQUENCE</scope>
</reference>
<dbReference type="PANTHER" id="PTHR33116">
    <property type="entry name" value="REVERSE TRANSCRIPTASE ZINC-BINDING DOMAIN-CONTAINING PROTEIN-RELATED-RELATED"/>
    <property type="match status" value="1"/>
</dbReference>
<evidence type="ECO:0000259" key="1">
    <source>
        <dbReference type="Pfam" id="PF13966"/>
    </source>
</evidence>
<dbReference type="Pfam" id="PF13966">
    <property type="entry name" value="zf-RVT"/>
    <property type="match status" value="1"/>
</dbReference>
<dbReference type="PANTHER" id="PTHR33116:SF78">
    <property type="entry name" value="OS12G0587133 PROTEIN"/>
    <property type="match status" value="1"/>
</dbReference>
<evidence type="ECO:0000313" key="2">
    <source>
        <dbReference type="EMBL" id="SPD17838.1"/>
    </source>
</evidence>
<name>A0A2N9I0C4_FAGSY</name>
<dbReference type="EMBL" id="OIVN01004513">
    <property type="protein sequence ID" value="SPD17838.1"/>
    <property type="molecule type" value="Genomic_DNA"/>
</dbReference>
<dbReference type="InterPro" id="IPR026960">
    <property type="entry name" value="RVT-Znf"/>
</dbReference>
<organism evidence="2">
    <name type="scientific">Fagus sylvatica</name>
    <name type="common">Beechnut</name>
    <dbReference type="NCBI Taxonomy" id="28930"/>
    <lineage>
        <taxon>Eukaryota</taxon>
        <taxon>Viridiplantae</taxon>
        <taxon>Streptophyta</taxon>
        <taxon>Embryophyta</taxon>
        <taxon>Tracheophyta</taxon>
        <taxon>Spermatophyta</taxon>
        <taxon>Magnoliopsida</taxon>
        <taxon>eudicotyledons</taxon>
        <taxon>Gunneridae</taxon>
        <taxon>Pentapetalae</taxon>
        <taxon>rosids</taxon>
        <taxon>fabids</taxon>
        <taxon>Fagales</taxon>
        <taxon>Fagaceae</taxon>
        <taxon>Fagus</taxon>
    </lineage>
</organism>